<protein>
    <submittedName>
        <fullName evidence="4">Melibiose permease</fullName>
    </submittedName>
</protein>
<feature type="transmembrane region" description="Helical" evidence="3">
    <location>
        <begin position="264"/>
        <end position="282"/>
    </location>
</feature>
<dbReference type="SUPFAM" id="SSF103473">
    <property type="entry name" value="MFS general substrate transporter"/>
    <property type="match status" value="1"/>
</dbReference>
<gene>
    <name evidence="4" type="ORF">A8990_10794</name>
</gene>
<name>A0A3D9SCE4_9BACL</name>
<keyword evidence="2" id="KW-0769">Symport</keyword>
<keyword evidence="5" id="KW-1185">Reference proteome</keyword>
<keyword evidence="1" id="KW-0813">Transport</keyword>
<dbReference type="EMBL" id="QTTN01000007">
    <property type="protein sequence ID" value="REE88998.1"/>
    <property type="molecule type" value="Genomic_DNA"/>
</dbReference>
<organism evidence="4 5">
    <name type="scientific">Paenibacillus taihuensis</name>
    <dbReference type="NCBI Taxonomy" id="1156355"/>
    <lineage>
        <taxon>Bacteria</taxon>
        <taxon>Bacillati</taxon>
        <taxon>Bacillota</taxon>
        <taxon>Bacilli</taxon>
        <taxon>Bacillales</taxon>
        <taxon>Paenibacillaceae</taxon>
        <taxon>Paenibacillus</taxon>
    </lineage>
</organism>
<dbReference type="RefSeq" id="WP_116188503.1">
    <property type="nucleotide sequence ID" value="NZ_QTTN01000007.1"/>
</dbReference>
<feature type="transmembrane region" description="Helical" evidence="3">
    <location>
        <begin position="81"/>
        <end position="102"/>
    </location>
</feature>
<evidence type="ECO:0000256" key="1">
    <source>
        <dbReference type="ARBA" id="ARBA00022448"/>
    </source>
</evidence>
<feature type="transmembrane region" description="Helical" evidence="3">
    <location>
        <begin position="12"/>
        <end position="33"/>
    </location>
</feature>
<keyword evidence="3" id="KW-0472">Membrane</keyword>
<accession>A0A3D9SCE4</accession>
<dbReference type="GO" id="GO:0006814">
    <property type="term" value="P:sodium ion transport"/>
    <property type="evidence" value="ECO:0007669"/>
    <property type="project" value="InterPro"/>
</dbReference>
<keyword evidence="3" id="KW-1133">Transmembrane helix</keyword>
<feature type="transmembrane region" description="Helical" evidence="3">
    <location>
        <begin position="229"/>
        <end position="252"/>
    </location>
</feature>
<evidence type="ECO:0000313" key="5">
    <source>
        <dbReference type="Proteomes" id="UP000256304"/>
    </source>
</evidence>
<dbReference type="Gene3D" id="1.20.1250.20">
    <property type="entry name" value="MFS general substrate transporter like domains"/>
    <property type="match status" value="1"/>
</dbReference>
<feature type="transmembrane region" description="Helical" evidence="3">
    <location>
        <begin position="180"/>
        <end position="199"/>
    </location>
</feature>
<keyword evidence="3" id="KW-0812">Transmembrane</keyword>
<feature type="transmembrane region" description="Helical" evidence="3">
    <location>
        <begin position="39"/>
        <end position="60"/>
    </location>
</feature>
<feature type="transmembrane region" description="Helical" evidence="3">
    <location>
        <begin position="321"/>
        <end position="345"/>
    </location>
</feature>
<dbReference type="PANTHER" id="PTHR11328">
    <property type="entry name" value="MAJOR FACILITATOR SUPERFAMILY DOMAIN-CONTAINING PROTEIN"/>
    <property type="match status" value="1"/>
</dbReference>
<feature type="transmembrane region" description="Helical" evidence="3">
    <location>
        <begin position="294"/>
        <end position="315"/>
    </location>
</feature>
<dbReference type="InterPro" id="IPR039672">
    <property type="entry name" value="MFS_2"/>
</dbReference>
<sequence length="448" mass="49127">MDDKPSLSFKWLYGINAYGNGLLSGFVSSYIMIFLSDVSLVPVAFIGSLFFFSKILNMCFSPVMGVVIDRTETRWGKIKPWLLVGTLLIPPLNIAIFTNTGFTGTKLLFYVAIVFVLGGLFGTIFGTAMGSVFPTLTRNVEERQKLSVIPGIGAVLGDFTTVGAVLPLLAVIAATQAEGYFRLALIFAALFMVSNLLFIKKYKERTSVEAAEKIKLKEMLKAVAKNDQLLVIQIVSFLLHVGTFITTGSALYFFKYNMGNEGMYATFGITVGLSQVVMMIIFPKLMRALTKKSAFILACAILIAGYLLLFLSRGIVDTHFYIVYIGGIMLYLALGITSAIVPIFTADIIDYGAWKTGERNNSTIVSITGVVGSFSEASKDFIVGTTLAVIGFVPNIVQSQHTLDGIVFLMTCIPMILVAISLLVFTVFYKLNDTFYNRILLELDTIKK</sequence>
<evidence type="ECO:0000313" key="4">
    <source>
        <dbReference type="EMBL" id="REE88998.1"/>
    </source>
</evidence>
<dbReference type="Pfam" id="PF13347">
    <property type="entry name" value="MFS_2"/>
    <property type="match status" value="1"/>
</dbReference>
<dbReference type="OrthoDB" id="9764596at2"/>
<dbReference type="PANTHER" id="PTHR11328:SF36">
    <property type="entry name" value="MELIBIOSE PERMEASE"/>
    <property type="match status" value="1"/>
</dbReference>
<dbReference type="Proteomes" id="UP000256304">
    <property type="component" value="Unassembled WGS sequence"/>
</dbReference>
<feature type="transmembrane region" description="Helical" evidence="3">
    <location>
        <begin position="108"/>
        <end position="136"/>
    </location>
</feature>
<evidence type="ECO:0000256" key="2">
    <source>
        <dbReference type="ARBA" id="ARBA00022847"/>
    </source>
</evidence>
<evidence type="ECO:0000256" key="3">
    <source>
        <dbReference type="SAM" id="Phobius"/>
    </source>
</evidence>
<dbReference type="NCBIfam" id="TIGR00792">
    <property type="entry name" value="gph"/>
    <property type="match status" value="1"/>
</dbReference>
<dbReference type="GO" id="GO:0005886">
    <property type="term" value="C:plasma membrane"/>
    <property type="evidence" value="ECO:0007669"/>
    <property type="project" value="TreeGrafter"/>
</dbReference>
<comment type="caution">
    <text evidence="4">The sequence shown here is derived from an EMBL/GenBank/DDBJ whole genome shotgun (WGS) entry which is preliminary data.</text>
</comment>
<dbReference type="AlphaFoldDB" id="A0A3D9SCE4"/>
<feature type="transmembrane region" description="Helical" evidence="3">
    <location>
        <begin position="406"/>
        <end position="429"/>
    </location>
</feature>
<dbReference type="InterPro" id="IPR036259">
    <property type="entry name" value="MFS_trans_sf"/>
</dbReference>
<dbReference type="GO" id="GO:0015293">
    <property type="term" value="F:symporter activity"/>
    <property type="evidence" value="ECO:0007669"/>
    <property type="project" value="UniProtKB-KW"/>
</dbReference>
<feature type="transmembrane region" description="Helical" evidence="3">
    <location>
        <begin position="148"/>
        <end position="174"/>
    </location>
</feature>
<reference evidence="4 5" key="1">
    <citation type="submission" date="2018-08" db="EMBL/GenBank/DDBJ databases">
        <title>Genomic Encyclopedia of Type Strains, Phase III (KMG-III): the genomes of soil and plant-associated and newly described type strains.</title>
        <authorList>
            <person name="Whitman W."/>
        </authorList>
    </citation>
    <scope>NUCLEOTIDE SEQUENCE [LARGE SCALE GENOMIC DNA]</scope>
    <source>
        <strain evidence="4 5">CGMCC 1.10966</strain>
    </source>
</reference>
<dbReference type="InterPro" id="IPR001927">
    <property type="entry name" value="Na/Gal_symport"/>
</dbReference>
<proteinExistence type="predicted"/>
<dbReference type="GO" id="GO:0008643">
    <property type="term" value="P:carbohydrate transport"/>
    <property type="evidence" value="ECO:0007669"/>
    <property type="project" value="InterPro"/>
</dbReference>